<protein>
    <recommendedName>
        <fullName evidence="2">DNA primase/helicase Gp4 N-terminal Bacteriophage T7-like domain-containing protein</fullName>
    </recommendedName>
</protein>
<dbReference type="Proteomes" id="UP000077173">
    <property type="component" value="Unassembled WGS sequence"/>
</dbReference>
<dbReference type="InterPro" id="IPR055570">
    <property type="entry name" value="DUF7146"/>
</dbReference>
<evidence type="ECO:0000259" key="2">
    <source>
        <dbReference type="SMART" id="SM00778"/>
    </source>
</evidence>
<dbReference type="GeneID" id="32587272"/>
<comment type="caution">
    <text evidence="3">The sequence shown here is derived from an EMBL/GenBank/DDBJ whole genome shotgun (WGS) entry which is preliminary data.</text>
</comment>
<dbReference type="GO" id="GO:0008270">
    <property type="term" value="F:zinc ion binding"/>
    <property type="evidence" value="ECO:0007669"/>
    <property type="project" value="InterPro"/>
</dbReference>
<dbReference type="InterPro" id="IPR013237">
    <property type="entry name" value="Phage_T7_Gp4_N"/>
</dbReference>
<feature type="domain" description="DNA primase/helicase Gp4 N-terminal Bacteriophage T7-like" evidence="2">
    <location>
        <begin position="30"/>
        <end position="73"/>
    </location>
</feature>
<keyword evidence="4" id="KW-1185">Reference proteome</keyword>
<dbReference type="GO" id="GO:0004386">
    <property type="term" value="F:helicase activity"/>
    <property type="evidence" value="ECO:0007669"/>
    <property type="project" value="InterPro"/>
</dbReference>
<proteinExistence type="predicted"/>
<dbReference type="RefSeq" id="WP_063678092.1">
    <property type="nucleotide sequence ID" value="NZ_LSEF01000040.1"/>
</dbReference>
<dbReference type="InterPro" id="IPR006171">
    <property type="entry name" value="TOPRIM_dom"/>
</dbReference>
<dbReference type="EMBL" id="LSEF01000040">
    <property type="protein sequence ID" value="OAF17847.1"/>
    <property type="molecule type" value="Genomic_DNA"/>
</dbReference>
<evidence type="ECO:0000313" key="3">
    <source>
        <dbReference type="EMBL" id="OAF17847.1"/>
    </source>
</evidence>
<feature type="region of interest" description="Disordered" evidence="1">
    <location>
        <begin position="189"/>
        <end position="216"/>
    </location>
</feature>
<evidence type="ECO:0000256" key="1">
    <source>
        <dbReference type="SAM" id="MobiDB-lite"/>
    </source>
</evidence>
<evidence type="ECO:0000313" key="4">
    <source>
        <dbReference type="Proteomes" id="UP000077173"/>
    </source>
</evidence>
<gene>
    <name evidence="3" type="ORF">AXW67_06925</name>
</gene>
<reference evidence="3 4" key="1">
    <citation type="submission" date="2016-02" db="EMBL/GenBank/DDBJ databases">
        <title>Draft genome sequence of the strain BR 10247T Bradyrhizobium neotropicale isolated from nodules of Centrolobium paraense.</title>
        <authorList>
            <person name="Simoes-Araujo J.L."/>
            <person name="Barauna A.C."/>
            <person name="Silva K."/>
            <person name="Zilli J.E."/>
        </authorList>
    </citation>
    <scope>NUCLEOTIDE SEQUENCE [LARGE SCALE GENOMIC DNA]</scope>
    <source>
        <strain evidence="3 4">BR 10247</strain>
    </source>
</reference>
<dbReference type="AlphaFoldDB" id="A0A176ZBT0"/>
<organism evidence="3 4">
    <name type="scientific">Bradyrhizobium neotropicale</name>
    <dbReference type="NCBI Taxonomy" id="1497615"/>
    <lineage>
        <taxon>Bacteria</taxon>
        <taxon>Pseudomonadati</taxon>
        <taxon>Pseudomonadota</taxon>
        <taxon>Alphaproteobacteria</taxon>
        <taxon>Hyphomicrobiales</taxon>
        <taxon>Nitrobacteraceae</taxon>
        <taxon>Bradyrhizobium</taxon>
    </lineage>
</organism>
<dbReference type="Pfam" id="PF08273">
    <property type="entry name" value="Zn_Ribbon_Prim"/>
    <property type="match status" value="1"/>
</dbReference>
<sequence>MIALSTKERARGQWRSILPALGIDERFLRGHNCPCPVCGGKDRFRFIDRRGQDGDGMWVCNQCTPKPRPAIELVIKFTGKPFHEAARMIDNVIGGQPAVRTTPIRATNEKTSATYFHLKAWRRGGPVRPGSIVDRYLRHRGVGLDIYPPSLRVCETDWHRDDKTGATSRHPTMLAAVLNPAGKHVSTHRTFIAPDGSGKANVDPARRTTGKHGSGPAIRLMPAAPLMGIAEGIETALSAAKLFRIPTWSVLSAYGIETFEPPPECQRLIVFADHDAHGRGQQAAEILRTRLHIPVEIKMPSLPGTDWNDVLLEELRS</sequence>
<dbReference type="Pfam" id="PF23639">
    <property type="entry name" value="DUF7146"/>
    <property type="match status" value="1"/>
</dbReference>
<dbReference type="SUPFAM" id="SSF57783">
    <property type="entry name" value="Zinc beta-ribbon"/>
    <property type="match status" value="1"/>
</dbReference>
<name>A0A176ZBT0_9BRAD</name>
<dbReference type="Pfam" id="PF13362">
    <property type="entry name" value="Toprim_3"/>
    <property type="match status" value="1"/>
</dbReference>
<accession>A0A176ZBT0</accession>
<dbReference type="SMART" id="SM00778">
    <property type="entry name" value="Prim_Zn_Ribbon"/>
    <property type="match status" value="1"/>
</dbReference>